<evidence type="ECO:0000259" key="2">
    <source>
        <dbReference type="PROSITE" id="PS50878"/>
    </source>
</evidence>
<dbReference type="Pfam" id="PF00078">
    <property type="entry name" value="RVT_1"/>
    <property type="match status" value="1"/>
</dbReference>
<accession>A0AAW2LFR1</accession>
<feature type="domain" description="RNase H type-1" evidence="3">
    <location>
        <begin position="457"/>
        <end position="586"/>
    </location>
</feature>
<dbReference type="InterPro" id="IPR012337">
    <property type="entry name" value="RNaseH-like_sf"/>
</dbReference>
<feature type="domain" description="Reverse transcriptase" evidence="2">
    <location>
        <begin position="121"/>
        <end position="300"/>
    </location>
</feature>
<evidence type="ECO:0000313" key="4">
    <source>
        <dbReference type="EMBL" id="KAL0317289.1"/>
    </source>
</evidence>
<dbReference type="SUPFAM" id="SSF56672">
    <property type="entry name" value="DNA/RNA polymerases"/>
    <property type="match status" value="1"/>
</dbReference>
<dbReference type="InterPro" id="IPR043502">
    <property type="entry name" value="DNA/RNA_pol_sf"/>
</dbReference>
<dbReference type="PROSITE" id="PS50879">
    <property type="entry name" value="RNASE_H_1"/>
    <property type="match status" value="1"/>
</dbReference>
<dbReference type="SUPFAM" id="SSF53098">
    <property type="entry name" value="Ribonuclease H-like"/>
    <property type="match status" value="2"/>
</dbReference>
<dbReference type="PROSITE" id="PS50878">
    <property type="entry name" value="RT_POL"/>
    <property type="match status" value="1"/>
</dbReference>
<feature type="region of interest" description="Disordered" evidence="1">
    <location>
        <begin position="1"/>
        <end position="23"/>
    </location>
</feature>
<dbReference type="Gene3D" id="3.30.420.10">
    <property type="entry name" value="Ribonuclease H-like superfamily/Ribonuclease H"/>
    <property type="match status" value="2"/>
</dbReference>
<dbReference type="PANTHER" id="PTHR48475">
    <property type="entry name" value="RIBONUCLEASE H"/>
    <property type="match status" value="1"/>
</dbReference>
<dbReference type="InterPro" id="IPR002156">
    <property type="entry name" value="RNaseH_domain"/>
</dbReference>
<dbReference type="EMBL" id="JACGWK010000014">
    <property type="protein sequence ID" value="KAL0317289.1"/>
    <property type="molecule type" value="Genomic_DNA"/>
</dbReference>
<reference evidence="4" key="1">
    <citation type="submission" date="2020-06" db="EMBL/GenBank/DDBJ databases">
        <authorList>
            <person name="Li T."/>
            <person name="Hu X."/>
            <person name="Zhang T."/>
            <person name="Song X."/>
            <person name="Zhang H."/>
            <person name="Dai N."/>
            <person name="Sheng W."/>
            <person name="Hou X."/>
            <person name="Wei L."/>
        </authorList>
    </citation>
    <scope>NUCLEOTIDE SEQUENCE</scope>
    <source>
        <strain evidence="4">G01</strain>
        <tissue evidence="4">Leaf</tissue>
    </source>
</reference>
<dbReference type="Gene3D" id="3.10.10.10">
    <property type="entry name" value="HIV Type 1 Reverse Transcriptase, subunit A, domain 1"/>
    <property type="match status" value="1"/>
</dbReference>
<dbReference type="CDD" id="cd01647">
    <property type="entry name" value="RT_LTR"/>
    <property type="match status" value="1"/>
</dbReference>
<evidence type="ECO:0000259" key="3">
    <source>
        <dbReference type="PROSITE" id="PS50879"/>
    </source>
</evidence>
<dbReference type="Gene3D" id="3.30.70.270">
    <property type="match status" value="2"/>
</dbReference>
<organism evidence="4">
    <name type="scientific">Sesamum angustifolium</name>
    <dbReference type="NCBI Taxonomy" id="2727405"/>
    <lineage>
        <taxon>Eukaryota</taxon>
        <taxon>Viridiplantae</taxon>
        <taxon>Streptophyta</taxon>
        <taxon>Embryophyta</taxon>
        <taxon>Tracheophyta</taxon>
        <taxon>Spermatophyta</taxon>
        <taxon>Magnoliopsida</taxon>
        <taxon>eudicotyledons</taxon>
        <taxon>Gunneridae</taxon>
        <taxon>Pentapetalae</taxon>
        <taxon>asterids</taxon>
        <taxon>lamiids</taxon>
        <taxon>Lamiales</taxon>
        <taxon>Pedaliaceae</taxon>
        <taxon>Sesamum</taxon>
    </lineage>
</organism>
<dbReference type="AlphaFoldDB" id="A0AAW2LFR1"/>
<name>A0AAW2LFR1_9LAMI</name>
<dbReference type="CDD" id="cd09279">
    <property type="entry name" value="RNase_HI_like"/>
    <property type="match status" value="1"/>
</dbReference>
<dbReference type="InterPro" id="IPR043128">
    <property type="entry name" value="Rev_trsase/Diguanyl_cyclase"/>
</dbReference>
<dbReference type="InterPro" id="IPR000477">
    <property type="entry name" value="RT_dom"/>
</dbReference>
<comment type="caution">
    <text evidence="4">The sequence shown here is derived from an EMBL/GenBank/DDBJ whole genome shotgun (WGS) entry which is preliminary data.</text>
</comment>
<dbReference type="GO" id="GO:0004523">
    <property type="term" value="F:RNA-DNA hybrid ribonuclease activity"/>
    <property type="evidence" value="ECO:0007669"/>
    <property type="project" value="InterPro"/>
</dbReference>
<gene>
    <name evidence="4" type="ORF">Sangu_2143200</name>
</gene>
<dbReference type="Gene3D" id="1.10.340.70">
    <property type="match status" value="1"/>
</dbReference>
<dbReference type="GO" id="GO:0003676">
    <property type="term" value="F:nucleic acid binding"/>
    <property type="evidence" value="ECO:0007669"/>
    <property type="project" value="InterPro"/>
</dbReference>
<protein>
    <submittedName>
        <fullName evidence="4">Transposon Ty3-G Gag-Pol polyprotein</fullName>
    </submittedName>
</protein>
<sequence>MMDMGLEIKDAPEEPFGKSGEERRVEAVEELKVINLSEDDEKTTKIGTTMRPSTEEHLIQFLKKNKEVFAWTMTDLHGISPDVITHKLSVNPSAKPVKQKKRMFGAERSQAIKEEVDKMLQAGYIRPVQYPEWLANVVLVPKSNGKWRLCIDFTDLNKACPKDPFPLPRIDILVDSTSGCEMLSFLDAYQGYNQIPLAPEDQEKASFVTDQGVFCYNVMPFGLKNAGATYQRLVNHMFQNQIGRNMEVYIDDMLVKSEKEQDHIKDLEECFQILTTFGMKLNPAKCTFGVRGGRFLGYMISERGIEANPEKINAIMDMSPPKSIREVQKLAGRLAALNRFISRSADKGLPFFKILRGGAKFEWSTNGQEAFDELKKYLVSPPLLTKPETGETLYLYLAISENAVSSVLLLASPKLRKWLRAVELSEYGIEFHPRPAIKAQVLADFVVELAYDEASISTPTWSVYVDGSSTSTGSGAGVALESPQGDKFEYAIKLDFPSSNNEAEYEAFLAGCELALAAGAKRIVIYSDSQLVVNQVQGSYEARDEKMAKYFSKAKNMLRKFEEASVAQVSRANNATADQLAKLASSMAAIRSRKIIFISSERAAIEESKEVICVDPTLSSWKEEIIRFLTKGVQPESKKDAKVLRRKASRFVMIDGELYKRGGKALAGKSLRQGFYWPTMLGDAHEVVKRCRACQEHANVNHQPAALMRPLESPCPFDQWGIDLVGPLPQATGQRKFLIVAVDYFTKWVEAEPLAKISEKSLSYGTDAVAPAEVGELNWRVKHYDLEANEQGLRMNLDFVEKVRERASVRAAMYKARMAKAYNSRVRPRNFQVGDLVMRKAEASGPIGKLDSKWEGPYKVTEIVALELTNCNRWMEGTSHARGTLQISRNIIPEVAR</sequence>
<dbReference type="InterPro" id="IPR036397">
    <property type="entry name" value="RNaseH_sf"/>
</dbReference>
<dbReference type="Pfam" id="PF13456">
    <property type="entry name" value="RVT_3"/>
    <property type="match status" value="1"/>
</dbReference>
<evidence type="ECO:0000256" key="1">
    <source>
        <dbReference type="SAM" id="MobiDB-lite"/>
    </source>
</evidence>
<proteinExistence type="predicted"/>
<dbReference type="PANTHER" id="PTHR48475:SF2">
    <property type="entry name" value="RIBONUCLEASE H"/>
    <property type="match status" value="1"/>
</dbReference>
<reference evidence="4" key="2">
    <citation type="journal article" date="2024" name="Plant">
        <title>Genomic evolution and insights into agronomic trait innovations of Sesamum species.</title>
        <authorList>
            <person name="Miao H."/>
            <person name="Wang L."/>
            <person name="Qu L."/>
            <person name="Liu H."/>
            <person name="Sun Y."/>
            <person name="Le M."/>
            <person name="Wang Q."/>
            <person name="Wei S."/>
            <person name="Zheng Y."/>
            <person name="Lin W."/>
            <person name="Duan Y."/>
            <person name="Cao H."/>
            <person name="Xiong S."/>
            <person name="Wang X."/>
            <person name="Wei L."/>
            <person name="Li C."/>
            <person name="Ma Q."/>
            <person name="Ju M."/>
            <person name="Zhao R."/>
            <person name="Li G."/>
            <person name="Mu C."/>
            <person name="Tian Q."/>
            <person name="Mei H."/>
            <person name="Zhang T."/>
            <person name="Gao T."/>
            <person name="Zhang H."/>
        </authorList>
    </citation>
    <scope>NUCLEOTIDE SEQUENCE</scope>
    <source>
        <strain evidence="4">G01</strain>
    </source>
</reference>